<dbReference type="EMBL" id="CP013011">
    <property type="protein sequence ID" value="ALL00131.1"/>
    <property type="molecule type" value="Genomic_DNA"/>
</dbReference>
<accession>A0A0P0N120</accession>
<dbReference type="GeneID" id="26098407"/>
<evidence type="ECO:0000313" key="1">
    <source>
        <dbReference type="EMBL" id="ALL00131.1"/>
    </source>
</evidence>
<dbReference type="STRING" id="1273541.Pyrde_0081"/>
<dbReference type="AlphaFoldDB" id="A0A0P0N120"/>
<protein>
    <submittedName>
        <fullName evidence="1">Uncharacterized protein</fullName>
    </submittedName>
</protein>
<dbReference type="KEGG" id="pdl:Pyrde_0081"/>
<dbReference type="Proteomes" id="UP000058613">
    <property type="component" value="Chromosome"/>
</dbReference>
<reference evidence="1 2" key="1">
    <citation type="submission" date="2015-10" db="EMBL/GenBank/DDBJ databases">
        <title>Complete genome sequence of hyperthermophilic archaeon Pyrodictium delaneyi Su06.</title>
        <authorList>
            <person name="Jung J.-H."/>
            <person name="Lin J."/>
            <person name="Holden J.F."/>
            <person name="Park C.-S."/>
        </authorList>
    </citation>
    <scope>NUCLEOTIDE SEQUENCE [LARGE SCALE GENOMIC DNA]</scope>
    <source>
        <strain evidence="1 2">Su06</strain>
    </source>
</reference>
<sequence>MGRHVLYSIFYRCGDGRERLRCVDEAGFRRALAGIAEAGCRVEFIHDDVLPREPWLADYVLALLHYAGRPLRLYQVVRLLSVFAMLAGLEDELEVYDTGKGPWSTEVETTVYELVYTGYLESTKRGYALTEAKGVDEARCAAAVIEAWSSDEAKLLKRLAEKTRRMNRAQFNAFIEKLRPVRAATHV</sequence>
<evidence type="ECO:0000313" key="2">
    <source>
        <dbReference type="Proteomes" id="UP000058613"/>
    </source>
</evidence>
<proteinExistence type="predicted"/>
<dbReference type="RefSeq" id="WP_143522173.1">
    <property type="nucleotide sequence ID" value="NZ_CP013011.1"/>
</dbReference>
<name>A0A0P0N120_9CREN</name>
<organism evidence="1 2">
    <name type="scientific">Pyrodictium delaneyi</name>
    <dbReference type="NCBI Taxonomy" id="1273541"/>
    <lineage>
        <taxon>Archaea</taxon>
        <taxon>Thermoproteota</taxon>
        <taxon>Thermoprotei</taxon>
        <taxon>Desulfurococcales</taxon>
        <taxon>Pyrodictiaceae</taxon>
        <taxon>Pyrodictium</taxon>
    </lineage>
</organism>
<gene>
    <name evidence="1" type="ORF">Pyrde_0081</name>
</gene>